<dbReference type="InterPro" id="IPR029411">
    <property type="entry name" value="RG-lyase_III"/>
</dbReference>
<dbReference type="GO" id="GO:0045490">
    <property type="term" value="P:pectin catabolic process"/>
    <property type="evidence" value="ECO:0007669"/>
    <property type="project" value="TreeGrafter"/>
</dbReference>
<dbReference type="SUPFAM" id="SSF49785">
    <property type="entry name" value="Galactose-binding domain-like"/>
    <property type="match status" value="1"/>
</dbReference>
<evidence type="ECO:0000256" key="9">
    <source>
        <dbReference type="ARBA" id="ARBA00023316"/>
    </source>
</evidence>
<sequence length="557" mass="62353">MKKIRYLYIIMWTLTSCIASFSAQATFRLITSQDFYTVDTNAGVVFSIRRVDHGVSTQSPGDLASLKINGVEYQNQRRGSQINSGFDWLYNNTSNVQVYAQNYQNQYIKITVQAGNLTHYYMARNGYPYIYMATYFSTEPNIHGHVRYILRLQRNRLPYGPEPSDISQTVSTVESGDIFALSNGETRSKHYSNMRLKDWNAIGARGPNVGVWIVRDNQEGGSGGPFYRSLLNQGTATDQEITYIVNYAEAQTEAFRTGVLNHYTLVVNSGQQPPVDDDINLSWFSQMGLRGYVAESNRGRVAGVGISGRDTNYEYTVGFANNRAQYWTAANPASGYFSRDNMLPGTYTMTTYKNELAVNTQTVTVRPGQTTVLNSYQITNDPSRDRAIWRIGDWDGSPQEFLNGDKLTIMHPSDVRMANWNPSNFIVGNTPANAFPAYMWKDINNDHIIYFRLNDAQRAKSHRVRIGITVAYAGGRPKISVNNWTSANPPPPSQPKTRTLTVGTYRGNNLTYTFDVPTSAWASGSNWNRLTVTAISGSGLSGYLSAGYSIDSIDLLD</sequence>
<dbReference type="GO" id="GO:0030246">
    <property type="term" value="F:carbohydrate binding"/>
    <property type="evidence" value="ECO:0007669"/>
    <property type="project" value="InterPro"/>
</dbReference>
<dbReference type="SUPFAM" id="SSF74650">
    <property type="entry name" value="Galactose mutarotase-like"/>
    <property type="match status" value="1"/>
</dbReference>
<dbReference type="PANTHER" id="PTHR36574">
    <property type="entry name" value="RHAMNOGALACTURONATE LYASE-RELATED"/>
    <property type="match status" value="1"/>
</dbReference>
<dbReference type="InterPro" id="IPR029413">
    <property type="entry name" value="RG-lyase_II"/>
</dbReference>
<protein>
    <recommendedName>
        <fullName evidence="4">rhamnogalacturonan endolyase</fullName>
        <ecNumber evidence="4">4.2.2.23</ecNumber>
    </recommendedName>
</protein>
<evidence type="ECO:0000256" key="10">
    <source>
        <dbReference type="SAM" id="SignalP"/>
    </source>
</evidence>
<evidence type="ECO:0000313" key="14">
    <source>
        <dbReference type="EMBL" id="SHF00235.1"/>
    </source>
</evidence>
<dbReference type="Gene3D" id="2.60.120.260">
    <property type="entry name" value="Galactose-binding domain-like"/>
    <property type="match status" value="1"/>
</dbReference>
<evidence type="ECO:0000256" key="4">
    <source>
        <dbReference type="ARBA" id="ARBA00012437"/>
    </source>
</evidence>
<dbReference type="AlphaFoldDB" id="A0A1M4Y3F8"/>
<keyword evidence="8 14" id="KW-0456">Lyase</keyword>
<evidence type="ECO:0000256" key="7">
    <source>
        <dbReference type="ARBA" id="ARBA00023157"/>
    </source>
</evidence>
<dbReference type="EC" id="4.2.2.23" evidence="4"/>
<comment type="subcellular location">
    <subcellularLocation>
        <location evidence="2">Secreted</location>
    </subcellularLocation>
</comment>
<comment type="catalytic activity">
    <reaction evidence="1">
        <text>Endotype eliminative cleavage of L-alpha-rhamnopyranosyl-(1-&gt;4)-alpha-D-galactopyranosyluronic acid bonds of rhamnogalacturonan I domains in ramified hairy regions of pectin leaving L-rhamnopyranose at the reducing end and 4-deoxy-4,5-unsaturated D-galactopyranosyluronic acid at the non-reducing end.</text>
        <dbReference type="EC" id="4.2.2.23"/>
    </reaction>
</comment>
<feature type="domain" description="Rhamnogalacturonase B N-terminal" evidence="11">
    <location>
        <begin position="30"/>
        <end position="291"/>
    </location>
</feature>
<dbReference type="CDD" id="cd10316">
    <property type="entry name" value="RGL4_M"/>
    <property type="match status" value="1"/>
</dbReference>
<keyword evidence="6 10" id="KW-0732">Signal</keyword>
<reference evidence="15" key="1">
    <citation type="submission" date="2016-11" db="EMBL/GenBank/DDBJ databases">
        <authorList>
            <person name="Varghese N."/>
            <person name="Submissions S."/>
        </authorList>
    </citation>
    <scope>NUCLEOTIDE SEQUENCE [LARGE SCALE GENOMIC DNA]</scope>
    <source>
        <strain evidence="15">DSM 21264</strain>
    </source>
</reference>
<evidence type="ECO:0000256" key="3">
    <source>
        <dbReference type="ARBA" id="ARBA00010418"/>
    </source>
</evidence>
<dbReference type="InterPro" id="IPR014718">
    <property type="entry name" value="GH-type_carb-bd"/>
</dbReference>
<keyword evidence="5" id="KW-0964">Secreted</keyword>
<keyword evidence="15" id="KW-1185">Reference proteome</keyword>
<proteinExistence type="inferred from homology"/>
<dbReference type="InterPro" id="IPR008979">
    <property type="entry name" value="Galactose-bd-like_sf"/>
</dbReference>
<keyword evidence="7" id="KW-1015">Disulfide bond</keyword>
<dbReference type="Proteomes" id="UP000184159">
    <property type="component" value="Unassembled WGS sequence"/>
</dbReference>
<dbReference type="RefSeq" id="WP_205409144.1">
    <property type="nucleotide sequence ID" value="NZ_FQUH01000004.1"/>
</dbReference>
<name>A0A1M4Y3F8_VIBGA</name>
<dbReference type="Pfam" id="PF09284">
    <property type="entry name" value="RhgB_N"/>
    <property type="match status" value="1"/>
</dbReference>
<dbReference type="PROSITE" id="PS51257">
    <property type="entry name" value="PROKAR_LIPOPROTEIN"/>
    <property type="match status" value="1"/>
</dbReference>
<dbReference type="InterPro" id="IPR011013">
    <property type="entry name" value="Gal_mutarotase_sf_dom"/>
</dbReference>
<evidence type="ECO:0000259" key="12">
    <source>
        <dbReference type="Pfam" id="PF14683"/>
    </source>
</evidence>
<dbReference type="Pfam" id="PF14683">
    <property type="entry name" value="CBM-like"/>
    <property type="match status" value="1"/>
</dbReference>
<dbReference type="GO" id="GO:0005576">
    <property type="term" value="C:extracellular region"/>
    <property type="evidence" value="ECO:0007669"/>
    <property type="project" value="UniProtKB-SubCell"/>
</dbReference>
<gene>
    <name evidence="14" type="ORF">SAMN02745781_01268</name>
</gene>
<dbReference type="GO" id="GO:0102210">
    <property type="term" value="F:rhamnogalacturonan endolyase activity"/>
    <property type="evidence" value="ECO:0007669"/>
    <property type="project" value="UniProtKB-EC"/>
</dbReference>
<evidence type="ECO:0000256" key="8">
    <source>
        <dbReference type="ARBA" id="ARBA00023239"/>
    </source>
</evidence>
<evidence type="ECO:0000256" key="2">
    <source>
        <dbReference type="ARBA" id="ARBA00004613"/>
    </source>
</evidence>
<dbReference type="Gene3D" id="2.70.98.10">
    <property type="match status" value="1"/>
</dbReference>
<accession>A0A1M4Y3F8</accession>
<dbReference type="CDD" id="cd10317">
    <property type="entry name" value="RGL4_C"/>
    <property type="match status" value="1"/>
</dbReference>
<keyword evidence="9" id="KW-0961">Cell wall biogenesis/degradation</keyword>
<dbReference type="PANTHER" id="PTHR36574:SF1">
    <property type="entry name" value="RHAMNOGALACTURONATE LYASE-RELATED"/>
    <property type="match status" value="1"/>
</dbReference>
<feature type="chain" id="PRO_5012815804" description="rhamnogalacturonan endolyase" evidence="10">
    <location>
        <begin position="26"/>
        <end position="557"/>
    </location>
</feature>
<organism evidence="14 15">
    <name type="scientific">Vibrio gazogenes DSM 21264 = NBRC 103151</name>
    <dbReference type="NCBI Taxonomy" id="1123492"/>
    <lineage>
        <taxon>Bacteria</taxon>
        <taxon>Pseudomonadati</taxon>
        <taxon>Pseudomonadota</taxon>
        <taxon>Gammaproteobacteria</taxon>
        <taxon>Vibrionales</taxon>
        <taxon>Vibrionaceae</taxon>
        <taxon>Vibrio</taxon>
    </lineage>
</organism>
<dbReference type="SUPFAM" id="SSF49452">
    <property type="entry name" value="Starch-binding domain-like"/>
    <property type="match status" value="1"/>
</dbReference>
<feature type="domain" description="Rhamnogalacturonan lyase" evidence="12">
    <location>
        <begin position="388"/>
        <end position="555"/>
    </location>
</feature>
<dbReference type="InterPro" id="IPR015364">
    <property type="entry name" value="RhgB_N"/>
</dbReference>
<evidence type="ECO:0000259" key="11">
    <source>
        <dbReference type="Pfam" id="PF09284"/>
    </source>
</evidence>
<dbReference type="InterPro" id="IPR013784">
    <property type="entry name" value="Carb-bd-like_fold"/>
</dbReference>
<evidence type="ECO:0000256" key="1">
    <source>
        <dbReference type="ARBA" id="ARBA00001324"/>
    </source>
</evidence>
<dbReference type="GO" id="GO:0071555">
    <property type="term" value="P:cell wall organization"/>
    <property type="evidence" value="ECO:0007669"/>
    <property type="project" value="UniProtKB-KW"/>
</dbReference>
<feature type="domain" description="Rhamnogalacturonan lyase" evidence="13">
    <location>
        <begin position="298"/>
        <end position="372"/>
    </location>
</feature>
<evidence type="ECO:0000259" key="13">
    <source>
        <dbReference type="Pfam" id="PF14686"/>
    </source>
</evidence>
<comment type="similarity">
    <text evidence="3">Belongs to the polysaccharide lyase 4 family.</text>
</comment>
<evidence type="ECO:0000313" key="15">
    <source>
        <dbReference type="Proteomes" id="UP000184159"/>
    </source>
</evidence>
<dbReference type="Gene3D" id="2.60.40.1120">
    <property type="entry name" value="Carboxypeptidase-like, regulatory domain"/>
    <property type="match status" value="1"/>
</dbReference>
<dbReference type="InterPro" id="IPR016590">
    <property type="entry name" value="Rhamnogalacturonase_B"/>
</dbReference>
<feature type="signal peptide" evidence="10">
    <location>
        <begin position="1"/>
        <end position="25"/>
    </location>
</feature>
<evidence type="ECO:0000256" key="5">
    <source>
        <dbReference type="ARBA" id="ARBA00022525"/>
    </source>
</evidence>
<dbReference type="EMBL" id="FQUH01000004">
    <property type="protein sequence ID" value="SHF00235.1"/>
    <property type="molecule type" value="Genomic_DNA"/>
</dbReference>
<evidence type="ECO:0000256" key="6">
    <source>
        <dbReference type="ARBA" id="ARBA00022729"/>
    </source>
</evidence>
<dbReference type="Pfam" id="PF14686">
    <property type="entry name" value="fn3_3"/>
    <property type="match status" value="1"/>
</dbReference>